<dbReference type="GO" id="GO:0004816">
    <property type="term" value="F:asparagine-tRNA ligase activity"/>
    <property type="evidence" value="ECO:0007669"/>
    <property type="project" value="TreeGrafter"/>
</dbReference>
<dbReference type="GO" id="GO:0005739">
    <property type="term" value="C:mitochondrion"/>
    <property type="evidence" value="ECO:0007669"/>
    <property type="project" value="TreeGrafter"/>
</dbReference>
<evidence type="ECO:0000259" key="8">
    <source>
        <dbReference type="Pfam" id="PF00152"/>
    </source>
</evidence>
<feature type="coiled-coil region" evidence="6">
    <location>
        <begin position="303"/>
        <end position="357"/>
    </location>
</feature>
<dbReference type="GO" id="GO:0006421">
    <property type="term" value="P:asparaginyl-tRNA aminoacylation"/>
    <property type="evidence" value="ECO:0007669"/>
    <property type="project" value="TreeGrafter"/>
</dbReference>
<evidence type="ECO:0000313" key="10">
    <source>
        <dbReference type="Proteomes" id="UP000316621"/>
    </source>
</evidence>
<name>A0A4Y7JRE9_PAPSO</name>
<dbReference type="InterPro" id="IPR004364">
    <property type="entry name" value="Aa-tRNA-synt_II"/>
</dbReference>
<protein>
    <recommendedName>
        <fullName evidence="8">Aminoacyl-tRNA synthetase class II (D/K/N) domain-containing protein</fullName>
    </recommendedName>
</protein>
<keyword evidence="3" id="KW-0067">ATP-binding</keyword>
<evidence type="ECO:0000256" key="6">
    <source>
        <dbReference type="SAM" id="Coils"/>
    </source>
</evidence>
<feature type="region of interest" description="Disordered" evidence="7">
    <location>
        <begin position="1"/>
        <end position="34"/>
    </location>
</feature>
<evidence type="ECO:0000256" key="2">
    <source>
        <dbReference type="ARBA" id="ARBA00022741"/>
    </source>
</evidence>
<keyword evidence="6" id="KW-0175">Coiled coil</keyword>
<feature type="domain" description="Aminoacyl-tRNA synthetase class II (D/K/N)" evidence="8">
    <location>
        <begin position="223"/>
        <end position="288"/>
    </location>
</feature>
<keyword evidence="10" id="KW-1185">Reference proteome</keyword>
<gene>
    <name evidence="9" type="ORF">C5167_025047</name>
</gene>
<evidence type="ECO:0000256" key="3">
    <source>
        <dbReference type="ARBA" id="ARBA00022840"/>
    </source>
</evidence>
<evidence type="ECO:0000313" key="9">
    <source>
        <dbReference type="EMBL" id="RZC63297.1"/>
    </source>
</evidence>
<dbReference type="OrthoDB" id="1931232at2759"/>
<dbReference type="STRING" id="3469.A0A4Y7JRE9"/>
<feature type="compositionally biased region" description="Polar residues" evidence="7">
    <location>
        <begin position="1"/>
        <end position="22"/>
    </location>
</feature>
<dbReference type="InterPro" id="IPR045864">
    <property type="entry name" value="aa-tRNA-synth_II/BPL/LPL"/>
</dbReference>
<dbReference type="AlphaFoldDB" id="A0A4Y7JRE9"/>
<feature type="domain" description="Aminoacyl-tRNA synthetase class II (D/K/N)" evidence="8">
    <location>
        <begin position="370"/>
        <end position="627"/>
    </location>
</feature>
<organism evidence="9 10">
    <name type="scientific">Papaver somniferum</name>
    <name type="common">Opium poppy</name>
    <dbReference type="NCBI Taxonomy" id="3469"/>
    <lineage>
        <taxon>Eukaryota</taxon>
        <taxon>Viridiplantae</taxon>
        <taxon>Streptophyta</taxon>
        <taxon>Embryophyta</taxon>
        <taxon>Tracheophyta</taxon>
        <taxon>Spermatophyta</taxon>
        <taxon>Magnoliopsida</taxon>
        <taxon>Ranunculales</taxon>
        <taxon>Papaveraceae</taxon>
        <taxon>Papaveroideae</taxon>
        <taxon>Papaver</taxon>
    </lineage>
</organism>
<dbReference type="Gene3D" id="3.30.930.10">
    <property type="entry name" value="Bira Bifunctional Protein, Domain 2"/>
    <property type="match status" value="1"/>
</dbReference>
<dbReference type="GO" id="GO:0005524">
    <property type="term" value="F:ATP binding"/>
    <property type="evidence" value="ECO:0007669"/>
    <property type="project" value="UniProtKB-KW"/>
</dbReference>
<keyword evidence="4" id="KW-0648">Protein biosynthesis</keyword>
<reference evidence="9 10" key="1">
    <citation type="journal article" date="2018" name="Science">
        <title>The opium poppy genome and morphinan production.</title>
        <authorList>
            <person name="Guo L."/>
            <person name="Winzer T."/>
            <person name="Yang X."/>
            <person name="Li Y."/>
            <person name="Ning Z."/>
            <person name="He Z."/>
            <person name="Teodor R."/>
            <person name="Lu Y."/>
            <person name="Bowser T.A."/>
            <person name="Graham I.A."/>
            <person name="Ye K."/>
        </authorList>
    </citation>
    <scope>NUCLEOTIDE SEQUENCE [LARGE SCALE GENOMIC DNA]</scope>
    <source>
        <strain evidence="10">cv. HN1</strain>
        <tissue evidence="9">Leaves</tissue>
    </source>
</reference>
<dbReference type="Proteomes" id="UP000316621">
    <property type="component" value="Chromosome 5"/>
</dbReference>
<evidence type="ECO:0000256" key="1">
    <source>
        <dbReference type="ARBA" id="ARBA00022598"/>
    </source>
</evidence>
<dbReference type="PANTHER" id="PTHR22594:SF36">
    <property type="entry name" value="ASPARAGINE--TRNA LIGASE, CYTOPLASMIC 2"/>
    <property type="match status" value="1"/>
</dbReference>
<evidence type="ECO:0000256" key="4">
    <source>
        <dbReference type="ARBA" id="ARBA00022917"/>
    </source>
</evidence>
<dbReference type="EMBL" id="CM010719">
    <property type="protein sequence ID" value="RZC63297.1"/>
    <property type="molecule type" value="Genomic_DNA"/>
</dbReference>
<accession>A0A4Y7JRE9</accession>
<dbReference type="NCBIfam" id="NF003037">
    <property type="entry name" value="PRK03932.1"/>
    <property type="match status" value="1"/>
</dbReference>
<evidence type="ECO:0000256" key="5">
    <source>
        <dbReference type="ARBA" id="ARBA00023146"/>
    </source>
</evidence>
<keyword evidence="1" id="KW-0436">Ligase</keyword>
<dbReference type="Gramene" id="RZC63297">
    <property type="protein sequence ID" value="RZC63297"/>
    <property type="gene ID" value="C5167_025047"/>
</dbReference>
<dbReference type="Pfam" id="PF00152">
    <property type="entry name" value="tRNA-synt_2"/>
    <property type="match status" value="2"/>
</dbReference>
<proteinExistence type="predicted"/>
<dbReference type="PANTHER" id="PTHR22594">
    <property type="entry name" value="ASPARTYL/LYSYL-TRNA SYNTHETASE"/>
    <property type="match status" value="1"/>
</dbReference>
<dbReference type="SUPFAM" id="SSF55681">
    <property type="entry name" value="Class II aaRS and biotin synthetases"/>
    <property type="match status" value="1"/>
</dbReference>
<evidence type="ECO:0000256" key="7">
    <source>
        <dbReference type="SAM" id="MobiDB-lite"/>
    </source>
</evidence>
<sequence>MAVEEAQTTLEKQNPITAEAGQTSTSTNSPPPPQYKYSKRVLLKTILCPSDEGLGLIGQRVVVGGWVKSSKVVPLHDVPSLRTTLMTRPSQRDVSCVEIFQSRIPLFRTIFKVLNHKPNGSGSPAREGLDQTPAKPIPTKAYLQISDGSCVPSLQVLLPSSIATLSKFTSTGTSIFVEGVLKESSIEGKHKIELQVEKLLHVGFVDSNKYPLSKTRLPLDFLRNYSHFRPRTTTLASVTRIRSALTHGTHTFLQNNGFLHVNMPVITSIDSKGCSEKFHVTTHSGKEKHEALVMDVNTGNINLQAVQAAIQEKTDRIDELKRSESNRESLALAVQDLKKANELALQLEKREKKHNRSSAGALGISDDFFHGQMYLTVSSQLHLESYANSLGSVYTIGPTFSADKTQSMKHLAEMWMVEVEIGFADLEDVMNCAEDYLKFLCQWVLDKCSSDLVFASKRIDKQVTDRLQLISSSSFEKITYTHAIKLLQEVTDKKFESKIEWGVALTEEQESYLADEMYKKPVIIYNHPKGLNPFFVRLNEDRRTGATFQVVLPKTGTLIRGSQKEERYDIISKRMNELGLPREQYEWYLELRRNGTIKHSGFNLKLDHMVLFSTGLTDIRDVIPFPRSYGNPRF</sequence>
<keyword evidence="5" id="KW-0030">Aminoacyl-tRNA synthetase</keyword>
<keyword evidence="2" id="KW-0547">Nucleotide-binding</keyword>
<dbReference type="OMA" id="REQYEWY"/>